<dbReference type="GO" id="GO:0006457">
    <property type="term" value="P:protein folding"/>
    <property type="evidence" value="ECO:0007669"/>
    <property type="project" value="InterPro"/>
</dbReference>
<dbReference type="Gene3D" id="1.10.287.460">
    <property type="entry name" value="Peptidyl-prolyl cis-trans isomerase, FKBP-type, N-terminal domain"/>
    <property type="match status" value="1"/>
</dbReference>
<feature type="signal peptide" evidence="8">
    <location>
        <begin position="1"/>
        <end position="19"/>
    </location>
</feature>
<evidence type="ECO:0000256" key="6">
    <source>
        <dbReference type="PROSITE-ProRule" id="PRU00277"/>
    </source>
</evidence>
<dbReference type="PROSITE" id="PS50059">
    <property type="entry name" value="FKBP_PPIASE"/>
    <property type="match status" value="1"/>
</dbReference>
<keyword evidence="11" id="KW-1185">Reference proteome</keyword>
<dbReference type="PROSITE" id="PS51257">
    <property type="entry name" value="PROKAR_LIPOPROTEIN"/>
    <property type="match status" value="1"/>
</dbReference>
<feature type="compositionally biased region" description="Polar residues" evidence="7">
    <location>
        <begin position="57"/>
        <end position="87"/>
    </location>
</feature>
<evidence type="ECO:0000313" key="10">
    <source>
        <dbReference type="EMBL" id="PXZ03595.1"/>
    </source>
</evidence>
<evidence type="ECO:0000256" key="8">
    <source>
        <dbReference type="SAM" id="SignalP"/>
    </source>
</evidence>
<comment type="caution">
    <text evidence="10">The sequence shown here is derived from an EMBL/GenBank/DDBJ whole genome shotgun (WGS) entry which is preliminary data.</text>
</comment>
<dbReference type="SUPFAM" id="SSF54534">
    <property type="entry name" value="FKBP-like"/>
    <property type="match status" value="1"/>
</dbReference>
<feature type="compositionally biased region" description="Low complexity" evidence="7">
    <location>
        <begin position="32"/>
        <end position="53"/>
    </location>
</feature>
<evidence type="ECO:0000256" key="1">
    <source>
        <dbReference type="ARBA" id="ARBA00000971"/>
    </source>
</evidence>
<comment type="similarity">
    <text evidence="2">Belongs to the FKBP-type PPIase family.</text>
</comment>
<keyword evidence="5 6" id="KW-0413">Isomerase</keyword>
<dbReference type="PANTHER" id="PTHR43811">
    <property type="entry name" value="FKBP-TYPE PEPTIDYL-PROLYL CIS-TRANS ISOMERASE FKPA"/>
    <property type="match status" value="1"/>
</dbReference>
<keyword evidence="8" id="KW-0732">Signal</keyword>
<name>A0A2V4DSD7_9GAMM</name>
<feature type="domain" description="PPIase FKBP-type" evidence="9">
    <location>
        <begin position="241"/>
        <end position="332"/>
    </location>
</feature>
<evidence type="ECO:0000256" key="4">
    <source>
        <dbReference type="ARBA" id="ARBA00023110"/>
    </source>
</evidence>
<dbReference type="NCBIfam" id="NF008150">
    <property type="entry name" value="PRK10902.1"/>
    <property type="match status" value="1"/>
</dbReference>
<dbReference type="AlphaFoldDB" id="A0A2V4DSD7"/>
<dbReference type="Pfam" id="PF01346">
    <property type="entry name" value="FKBP_N"/>
    <property type="match status" value="1"/>
</dbReference>
<evidence type="ECO:0000259" key="9">
    <source>
        <dbReference type="PROSITE" id="PS50059"/>
    </source>
</evidence>
<dbReference type="GO" id="GO:0003755">
    <property type="term" value="F:peptidyl-prolyl cis-trans isomerase activity"/>
    <property type="evidence" value="ECO:0007669"/>
    <property type="project" value="UniProtKB-KW"/>
</dbReference>
<reference evidence="10 11" key="1">
    <citation type="submission" date="2018-05" db="EMBL/GenBank/DDBJ databases">
        <title>Reference genomes for bee gut microbiota database.</title>
        <authorList>
            <person name="Ellegaard K.M."/>
        </authorList>
    </citation>
    <scope>NUCLEOTIDE SEQUENCE [LARGE SCALE GENOMIC DNA]</scope>
    <source>
        <strain evidence="10 11">ESL0182</strain>
    </source>
</reference>
<feature type="chain" id="PRO_5016155851" description="peptidylprolyl isomerase" evidence="8">
    <location>
        <begin position="20"/>
        <end position="348"/>
    </location>
</feature>
<dbReference type="FunFam" id="3.10.50.40:FF:000006">
    <property type="entry name" value="Peptidyl-prolyl cis-trans isomerase"/>
    <property type="match status" value="1"/>
</dbReference>
<dbReference type="InterPro" id="IPR001179">
    <property type="entry name" value="PPIase_FKBP_dom"/>
</dbReference>
<evidence type="ECO:0000256" key="3">
    <source>
        <dbReference type="ARBA" id="ARBA00013194"/>
    </source>
</evidence>
<dbReference type="Pfam" id="PF00254">
    <property type="entry name" value="FKBP_C"/>
    <property type="match status" value="1"/>
</dbReference>
<dbReference type="EMBL" id="QGLR01000018">
    <property type="protein sequence ID" value="PXZ03595.1"/>
    <property type="molecule type" value="Genomic_DNA"/>
</dbReference>
<dbReference type="RefSeq" id="WP_110434762.1">
    <property type="nucleotide sequence ID" value="NZ_QGLR01000018.1"/>
</dbReference>
<dbReference type="InterPro" id="IPR000774">
    <property type="entry name" value="PPIase_FKBP_N"/>
</dbReference>
<gene>
    <name evidence="10" type="ORF">DKK70_15325</name>
</gene>
<organism evidence="10 11">
    <name type="scientific">Gilliamella apicola</name>
    <dbReference type="NCBI Taxonomy" id="1196095"/>
    <lineage>
        <taxon>Bacteria</taxon>
        <taxon>Pseudomonadati</taxon>
        <taxon>Pseudomonadota</taxon>
        <taxon>Gammaproteobacteria</taxon>
        <taxon>Orbales</taxon>
        <taxon>Orbaceae</taxon>
        <taxon>Gilliamella</taxon>
    </lineage>
</organism>
<sequence>MKSFIKMTLISSAIVLALAGCDDKKTTEKSEAPVTTTKTTTANTTENNSTPAPDTAINENSPKSVTTTIVDNTEGNDKPVSTSATTIDENKPESETTTTVDNAKASETPEKDDVQNTPIKITTEAQKESYALGSSFANYLKSNLEQNGIEADQEYLISGFNETMKNTSQFSQEEVNTILETFGKRVQEESRARFEKQKAENTAAGEKFREEFAKEPGVIKTKSGLLYKVINEGTGAHPTENDTVIVHYIGTLTDGRKFDSSFDRNETATFPLNGVIKGWTEGIQIIGVGGKIKLVVPPELAYGDQGFPNQGDKASITPASTLVFEIELLGIDSDKEHNEETAPATDTE</sequence>
<dbReference type="EC" id="5.2.1.8" evidence="3 6"/>
<dbReference type="OrthoDB" id="9814548at2"/>
<evidence type="ECO:0000256" key="5">
    <source>
        <dbReference type="ARBA" id="ARBA00023235"/>
    </source>
</evidence>
<dbReference type="Proteomes" id="UP000247932">
    <property type="component" value="Unassembled WGS sequence"/>
</dbReference>
<evidence type="ECO:0000313" key="11">
    <source>
        <dbReference type="Proteomes" id="UP000247932"/>
    </source>
</evidence>
<evidence type="ECO:0000256" key="2">
    <source>
        <dbReference type="ARBA" id="ARBA00006577"/>
    </source>
</evidence>
<dbReference type="Gene3D" id="3.10.50.40">
    <property type="match status" value="1"/>
</dbReference>
<dbReference type="InterPro" id="IPR046357">
    <property type="entry name" value="PPIase_dom_sf"/>
</dbReference>
<evidence type="ECO:0000256" key="7">
    <source>
        <dbReference type="SAM" id="MobiDB-lite"/>
    </source>
</evidence>
<keyword evidence="4 6" id="KW-0697">Rotamase</keyword>
<protein>
    <recommendedName>
        <fullName evidence="3 6">peptidylprolyl isomerase</fullName>
        <ecNumber evidence="3 6">5.2.1.8</ecNumber>
    </recommendedName>
</protein>
<dbReference type="PANTHER" id="PTHR43811:SF19">
    <property type="entry name" value="39 KDA FK506-BINDING NUCLEAR PROTEIN"/>
    <property type="match status" value="1"/>
</dbReference>
<proteinExistence type="inferred from homology"/>
<dbReference type="InterPro" id="IPR036944">
    <property type="entry name" value="PPIase_FKBP_N_sf"/>
</dbReference>
<accession>A0A2V4DSD7</accession>
<feature type="region of interest" description="Disordered" evidence="7">
    <location>
        <begin position="24"/>
        <end position="115"/>
    </location>
</feature>
<comment type="catalytic activity">
    <reaction evidence="1 6">
        <text>[protein]-peptidylproline (omega=180) = [protein]-peptidylproline (omega=0)</text>
        <dbReference type="Rhea" id="RHEA:16237"/>
        <dbReference type="Rhea" id="RHEA-COMP:10747"/>
        <dbReference type="Rhea" id="RHEA-COMP:10748"/>
        <dbReference type="ChEBI" id="CHEBI:83833"/>
        <dbReference type="ChEBI" id="CHEBI:83834"/>
        <dbReference type="EC" id="5.2.1.8"/>
    </reaction>
</comment>